<evidence type="ECO:0000259" key="10">
    <source>
        <dbReference type="Pfam" id="PF01435"/>
    </source>
</evidence>
<dbReference type="EMBL" id="FQUG01000005">
    <property type="protein sequence ID" value="SHE89996.1"/>
    <property type="molecule type" value="Genomic_DNA"/>
</dbReference>
<dbReference type="InterPro" id="IPR001915">
    <property type="entry name" value="Peptidase_M48"/>
</dbReference>
<dbReference type="Gene3D" id="1.25.40.10">
    <property type="entry name" value="Tetratricopeptide repeat domain"/>
    <property type="match status" value="1"/>
</dbReference>
<keyword evidence="5" id="KW-0862">Zinc</keyword>
<keyword evidence="7" id="KW-0802">TPR repeat</keyword>
<dbReference type="RefSeq" id="WP_072935477.1">
    <property type="nucleotide sequence ID" value="NZ_FQUG01000005.1"/>
</dbReference>
<evidence type="ECO:0000256" key="5">
    <source>
        <dbReference type="ARBA" id="ARBA00022833"/>
    </source>
</evidence>
<keyword evidence="3" id="KW-0479">Metal-binding</keyword>
<gene>
    <name evidence="11" type="ORF">SAMN02745190_01399</name>
</gene>
<dbReference type="PROSITE" id="PS50005">
    <property type="entry name" value="TPR"/>
    <property type="match status" value="1"/>
</dbReference>
<dbReference type="InterPro" id="IPR019734">
    <property type="entry name" value="TPR_rpt"/>
</dbReference>
<dbReference type="Gene3D" id="3.30.2010.10">
    <property type="entry name" value="Metalloproteases ('zincins'), catalytic domain"/>
    <property type="match status" value="1"/>
</dbReference>
<keyword evidence="8" id="KW-0175">Coiled coil</keyword>
<protein>
    <submittedName>
        <fullName evidence="11">Putative Zn-dependent protease, contains TPR repeats</fullName>
    </submittedName>
</protein>
<dbReference type="SMART" id="SM00028">
    <property type="entry name" value="TPR"/>
    <property type="match status" value="3"/>
</dbReference>
<dbReference type="GO" id="GO:0004222">
    <property type="term" value="F:metalloendopeptidase activity"/>
    <property type="evidence" value="ECO:0007669"/>
    <property type="project" value="InterPro"/>
</dbReference>
<dbReference type="InterPro" id="IPR011990">
    <property type="entry name" value="TPR-like_helical_dom_sf"/>
</dbReference>
<dbReference type="OrthoDB" id="9810445at2"/>
<dbReference type="GO" id="GO:0046872">
    <property type="term" value="F:metal ion binding"/>
    <property type="evidence" value="ECO:0007669"/>
    <property type="project" value="UniProtKB-KW"/>
</dbReference>
<dbReference type="SUPFAM" id="SSF48452">
    <property type="entry name" value="TPR-like"/>
    <property type="match status" value="1"/>
</dbReference>
<dbReference type="STRING" id="1123243.SAMN02745190_01399"/>
<dbReference type="Proteomes" id="UP000184404">
    <property type="component" value="Unassembled WGS sequence"/>
</dbReference>
<name>A0A1M4X996_9FIRM</name>
<feature type="domain" description="Peptidase M48" evidence="10">
    <location>
        <begin position="87"/>
        <end position="262"/>
    </location>
</feature>
<sequence>MTKKQLWKKIQMTFAAGGVMMTMLAGPAAPVAHAEDWGNILGGVIGISNTYNQYLSALLSLGNDPRQQNAALTKDMDDNGRCYDEETNAVVTSVMEQLINKGEYAMMPDSLPFRWRVNNSEEFNAFCTAMDYVSVNRGAVEQLNYNRDELAGVLAHEMIHGLKQHVAYDNAKTIATQYGVSLLQGSTDILTGTLLQVMANYNAAKNYTAPSENEADEMGFYLMASAGFNPGGFPAMVSRMPDSPGESLLNPDNHPETRTRLTRGAKWMSDYGFGHVTVDGTTVLIDGTPLVTMQADDTLSGVERAYFVAGGISKGFHDNRLASTWFFKQTGNTISYLNDDEVYRPLKEAVREAGVEGLLQQLVEAAYKSDAKTGNREKYLAEEKERRDDIKKEQQKALKKSDENIATYQHKSDTYNALGLTKLAVHEANRLLAVDPNSAFAHGELGWAHYQEGNYAASAEEHKKAIAIDPMNNWNHLRLGYACNALGDVEGALAACAFLDKNAPGRYNDEYWLKGKIFDQMGDEAKAQRAFAQYISVAPDDINAVPEHYRMAIKEEKERVEQKYSN</sequence>
<evidence type="ECO:0000256" key="3">
    <source>
        <dbReference type="ARBA" id="ARBA00022723"/>
    </source>
</evidence>
<dbReference type="Pfam" id="PF13181">
    <property type="entry name" value="TPR_8"/>
    <property type="match status" value="1"/>
</dbReference>
<dbReference type="PANTHER" id="PTHR22726">
    <property type="entry name" value="METALLOENDOPEPTIDASE OMA1"/>
    <property type="match status" value="1"/>
</dbReference>
<evidence type="ECO:0000256" key="9">
    <source>
        <dbReference type="SAM" id="SignalP"/>
    </source>
</evidence>
<feature type="signal peptide" evidence="9">
    <location>
        <begin position="1"/>
        <end position="34"/>
    </location>
</feature>
<keyword evidence="12" id="KW-1185">Reference proteome</keyword>
<dbReference type="AlphaFoldDB" id="A0A1M4X996"/>
<comment type="cofactor">
    <cofactor evidence="1">
        <name>Zn(2+)</name>
        <dbReference type="ChEBI" id="CHEBI:29105"/>
    </cofactor>
</comment>
<evidence type="ECO:0000256" key="7">
    <source>
        <dbReference type="PROSITE-ProRule" id="PRU00339"/>
    </source>
</evidence>
<feature type="chain" id="PRO_5012273903" evidence="9">
    <location>
        <begin position="35"/>
        <end position="566"/>
    </location>
</feature>
<keyword evidence="2 11" id="KW-0645">Protease</keyword>
<evidence type="ECO:0000313" key="11">
    <source>
        <dbReference type="EMBL" id="SHE89996.1"/>
    </source>
</evidence>
<dbReference type="GO" id="GO:0016020">
    <property type="term" value="C:membrane"/>
    <property type="evidence" value="ECO:0007669"/>
    <property type="project" value="TreeGrafter"/>
</dbReference>
<proteinExistence type="predicted"/>
<reference evidence="11 12" key="1">
    <citation type="submission" date="2016-11" db="EMBL/GenBank/DDBJ databases">
        <authorList>
            <person name="Jaros S."/>
            <person name="Januszkiewicz K."/>
            <person name="Wedrychowicz H."/>
        </authorList>
    </citation>
    <scope>NUCLEOTIDE SEQUENCE [LARGE SCALE GENOMIC DNA]</scope>
    <source>
        <strain evidence="11 12">DSM 10502</strain>
    </source>
</reference>
<keyword evidence="6" id="KW-0482">Metalloprotease</keyword>
<evidence type="ECO:0000313" key="12">
    <source>
        <dbReference type="Proteomes" id="UP000184404"/>
    </source>
</evidence>
<dbReference type="CDD" id="cd07324">
    <property type="entry name" value="M48C_Oma1-like"/>
    <property type="match status" value="1"/>
</dbReference>
<feature type="repeat" description="TPR" evidence="7">
    <location>
        <begin position="439"/>
        <end position="472"/>
    </location>
</feature>
<evidence type="ECO:0000256" key="8">
    <source>
        <dbReference type="SAM" id="Coils"/>
    </source>
</evidence>
<keyword evidence="9" id="KW-0732">Signal</keyword>
<dbReference type="InterPro" id="IPR051156">
    <property type="entry name" value="Mito/Outer_Membr_Metalloprot"/>
</dbReference>
<feature type="coiled-coil region" evidence="8">
    <location>
        <begin position="380"/>
        <end position="411"/>
    </location>
</feature>
<dbReference type="PANTHER" id="PTHR22726:SF1">
    <property type="entry name" value="METALLOENDOPEPTIDASE OMA1, MITOCHONDRIAL"/>
    <property type="match status" value="1"/>
</dbReference>
<keyword evidence="4" id="KW-0378">Hydrolase</keyword>
<organism evidence="11 12">
    <name type="scientific">Schwartzia succinivorans DSM 10502</name>
    <dbReference type="NCBI Taxonomy" id="1123243"/>
    <lineage>
        <taxon>Bacteria</taxon>
        <taxon>Bacillati</taxon>
        <taxon>Bacillota</taxon>
        <taxon>Negativicutes</taxon>
        <taxon>Selenomonadales</taxon>
        <taxon>Selenomonadaceae</taxon>
        <taxon>Schwartzia</taxon>
    </lineage>
</organism>
<dbReference type="Pfam" id="PF01435">
    <property type="entry name" value="Peptidase_M48"/>
    <property type="match status" value="1"/>
</dbReference>
<evidence type="ECO:0000256" key="6">
    <source>
        <dbReference type="ARBA" id="ARBA00023049"/>
    </source>
</evidence>
<evidence type="ECO:0000256" key="4">
    <source>
        <dbReference type="ARBA" id="ARBA00022801"/>
    </source>
</evidence>
<accession>A0A1M4X996</accession>
<evidence type="ECO:0000256" key="1">
    <source>
        <dbReference type="ARBA" id="ARBA00001947"/>
    </source>
</evidence>
<evidence type="ECO:0000256" key="2">
    <source>
        <dbReference type="ARBA" id="ARBA00022670"/>
    </source>
</evidence>
<dbReference type="GO" id="GO:0051603">
    <property type="term" value="P:proteolysis involved in protein catabolic process"/>
    <property type="evidence" value="ECO:0007669"/>
    <property type="project" value="TreeGrafter"/>
</dbReference>